<dbReference type="AlphaFoldDB" id="A0A918HFL2"/>
<dbReference type="InterPro" id="IPR030931">
    <property type="entry name" value="Group_II_RT_mat"/>
</dbReference>
<keyword evidence="3" id="KW-1185">Reference proteome</keyword>
<keyword evidence="2" id="KW-0808">Transferase</keyword>
<dbReference type="InterPro" id="IPR000477">
    <property type="entry name" value="RT_dom"/>
</dbReference>
<dbReference type="EMBL" id="BMSA01000011">
    <property type="protein sequence ID" value="GGT59508.1"/>
    <property type="molecule type" value="Genomic_DNA"/>
</dbReference>
<protein>
    <submittedName>
        <fullName evidence="2">Group II intron reverse transcriptase/maturase</fullName>
    </submittedName>
</protein>
<dbReference type="SUPFAM" id="SSF56672">
    <property type="entry name" value="DNA/RNA polymerases"/>
    <property type="match status" value="1"/>
</dbReference>
<dbReference type="InterPro" id="IPR043502">
    <property type="entry name" value="DNA/RNA_pol_sf"/>
</dbReference>
<dbReference type="Pfam" id="PF00078">
    <property type="entry name" value="RVT_1"/>
    <property type="match status" value="1"/>
</dbReference>
<dbReference type="RefSeq" id="WP_189712768.1">
    <property type="nucleotide sequence ID" value="NZ_BMSA01000011.1"/>
</dbReference>
<comment type="caution">
    <text evidence="2">The sequence shown here is derived from an EMBL/GenBank/DDBJ whole genome shotgun (WGS) entry which is preliminary data.</text>
</comment>
<reference evidence="2" key="1">
    <citation type="journal article" date="2014" name="Int. J. Syst. Evol. Microbiol.">
        <title>Complete genome sequence of Corynebacterium casei LMG S-19264T (=DSM 44701T), isolated from a smear-ripened cheese.</title>
        <authorList>
            <consortium name="US DOE Joint Genome Institute (JGI-PGF)"/>
            <person name="Walter F."/>
            <person name="Albersmeier A."/>
            <person name="Kalinowski J."/>
            <person name="Ruckert C."/>
        </authorList>
    </citation>
    <scope>NUCLEOTIDE SEQUENCE</scope>
    <source>
        <strain evidence="2">JCM 4125</strain>
    </source>
</reference>
<keyword evidence="2" id="KW-0548">Nucleotidyltransferase</keyword>
<sequence length="489" mass="55888">MPEDAPVNIGAMLLSPLRAQQRVLEIQTKLHHWAVADPGRRFGDLFNLVVDPAFLAVAWERVRENKGARSAGVDGRTVHGIERSAHGAAGLLEELRADVKARTFQPLPVKERLIPKANGKLRRLGIPTVRDRVVQAALKLVLEPILEADFQPCSYGFRPERRAQDAIEEIRNYATNPRSYTWVFEGDIAACFDEIDHTALMELVRRRIADRRVLSLVKAFLKAGLLDELNVIRDTSTGTPQGGILSPLLANVALSVLDEHFTELWQAHGSNASRTRFRQRGGATYRLVRYADDFVVMVKGTREQALCLFTEVGGVLSRVGLRLAPDKTHVVHIDEGFDFLGFRIQRHQQWGSDRHLIYSYPSRKSRATVKRKVKEATRHVPNQTADELFRQLNRITRGWALYFRHGASKAAFQDLDHFLWWRTLAWLVKKHPKRSKKWILRRYYPGGKWWPEADGVEIRPPGWTAITRYRYRGNTIPTPWALRLETGIS</sequence>
<organism evidence="2 3">
    <name type="scientific">Streptomyces phaeofaciens</name>
    <dbReference type="NCBI Taxonomy" id="68254"/>
    <lineage>
        <taxon>Bacteria</taxon>
        <taxon>Bacillati</taxon>
        <taxon>Actinomycetota</taxon>
        <taxon>Actinomycetes</taxon>
        <taxon>Kitasatosporales</taxon>
        <taxon>Streptomycetaceae</taxon>
        <taxon>Streptomyces</taxon>
    </lineage>
</organism>
<keyword evidence="2" id="KW-0695">RNA-directed DNA polymerase</keyword>
<name>A0A918HFL2_9ACTN</name>
<evidence type="ECO:0000259" key="1">
    <source>
        <dbReference type="PROSITE" id="PS50878"/>
    </source>
</evidence>
<accession>A0A918HFL2</accession>
<dbReference type="NCBIfam" id="TIGR04416">
    <property type="entry name" value="group_II_RT_mat"/>
    <property type="match status" value="1"/>
</dbReference>
<evidence type="ECO:0000313" key="3">
    <source>
        <dbReference type="Proteomes" id="UP000646776"/>
    </source>
</evidence>
<dbReference type="InterPro" id="IPR051083">
    <property type="entry name" value="GrpII_Intron_Splice-Mob/Def"/>
</dbReference>
<dbReference type="CDD" id="cd01651">
    <property type="entry name" value="RT_G2_intron"/>
    <property type="match status" value="1"/>
</dbReference>
<evidence type="ECO:0000313" key="2">
    <source>
        <dbReference type="EMBL" id="GGT59508.1"/>
    </source>
</evidence>
<dbReference type="PANTHER" id="PTHR34047">
    <property type="entry name" value="NUCLEAR INTRON MATURASE 1, MITOCHONDRIAL-RELATED"/>
    <property type="match status" value="1"/>
</dbReference>
<dbReference type="GO" id="GO:0003964">
    <property type="term" value="F:RNA-directed DNA polymerase activity"/>
    <property type="evidence" value="ECO:0007669"/>
    <property type="project" value="UniProtKB-KW"/>
</dbReference>
<dbReference type="Proteomes" id="UP000646776">
    <property type="component" value="Unassembled WGS sequence"/>
</dbReference>
<dbReference type="InterPro" id="IPR013597">
    <property type="entry name" value="Mat_intron_G2"/>
</dbReference>
<proteinExistence type="predicted"/>
<dbReference type="Pfam" id="PF08388">
    <property type="entry name" value="GIIM"/>
    <property type="match status" value="1"/>
</dbReference>
<dbReference type="PROSITE" id="PS50878">
    <property type="entry name" value="RT_POL"/>
    <property type="match status" value="1"/>
</dbReference>
<feature type="domain" description="Reverse transcriptase" evidence="1">
    <location>
        <begin position="95"/>
        <end position="344"/>
    </location>
</feature>
<dbReference type="PANTHER" id="PTHR34047:SF8">
    <property type="entry name" value="PROTEIN YKFC"/>
    <property type="match status" value="1"/>
</dbReference>
<gene>
    <name evidence="2" type="ORF">GCM10010226_41080</name>
</gene>
<reference evidence="2" key="2">
    <citation type="submission" date="2020-09" db="EMBL/GenBank/DDBJ databases">
        <authorList>
            <person name="Sun Q."/>
            <person name="Ohkuma M."/>
        </authorList>
    </citation>
    <scope>NUCLEOTIDE SEQUENCE</scope>
    <source>
        <strain evidence="2">JCM 4125</strain>
    </source>
</reference>